<dbReference type="InterPro" id="IPR036390">
    <property type="entry name" value="WH_DNA-bd_sf"/>
</dbReference>
<dbReference type="InterPro" id="IPR036388">
    <property type="entry name" value="WH-like_DNA-bd_sf"/>
</dbReference>
<dbReference type="Gene3D" id="1.10.10.10">
    <property type="entry name" value="Winged helix-like DNA-binding domain superfamily/Winged helix DNA-binding domain"/>
    <property type="match status" value="1"/>
</dbReference>
<evidence type="ECO:0000256" key="4">
    <source>
        <dbReference type="ARBA" id="ARBA00023163"/>
    </source>
</evidence>
<comment type="similarity">
    <text evidence="1">Belongs to the LysR transcriptional regulatory family.</text>
</comment>
<evidence type="ECO:0000256" key="2">
    <source>
        <dbReference type="ARBA" id="ARBA00023015"/>
    </source>
</evidence>
<proteinExistence type="inferred from homology"/>
<dbReference type="Pfam" id="PF00126">
    <property type="entry name" value="HTH_1"/>
    <property type="match status" value="1"/>
</dbReference>
<evidence type="ECO:0000259" key="5">
    <source>
        <dbReference type="PROSITE" id="PS50931"/>
    </source>
</evidence>
<evidence type="ECO:0000313" key="6">
    <source>
        <dbReference type="EMBL" id="BDZ47989.1"/>
    </source>
</evidence>
<evidence type="ECO:0000313" key="7">
    <source>
        <dbReference type="Proteomes" id="UP001321486"/>
    </source>
</evidence>
<organism evidence="6 7">
    <name type="scientific">Frondihabitans sucicola</name>
    <dbReference type="NCBI Taxonomy" id="1268041"/>
    <lineage>
        <taxon>Bacteria</taxon>
        <taxon>Bacillati</taxon>
        <taxon>Actinomycetota</taxon>
        <taxon>Actinomycetes</taxon>
        <taxon>Micrococcales</taxon>
        <taxon>Microbacteriaceae</taxon>
        <taxon>Frondihabitans</taxon>
    </lineage>
</organism>
<dbReference type="Gene3D" id="3.40.190.10">
    <property type="entry name" value="Periplasmic binding protein-like II"/>
    <property type="match status" value="1"/>
</dbReference>
<keyword evidence="2" id="KW-0805">Transcription regulation</keyword>
<protein>
    <recommendedName>
        <fullName evidence="5">HTH lysR-type domain-containing protein</fullName>
    </recommendedName>
</protein>
<dbReference type="RefSeq" id="WP_286345050.1">
    <property type="nucleotide sequence ID" value="NZ_AP027732.1"/>
</dbReference>
<dbReference type="EMBL" id="AP027732">
    <property type="protein sequence ID" value="BDZ47989.1"/>
    <property type="molecule type" value="Genomic_DNA"/>
</dbReference>
<keyword evidence="3" id="KW-0238">DNA-binding</keyword>
<keyword evidence="7" id="KW-1185">Reference proteome</keyword>
<dbReference type="SUPFAM" id="SSF46785">
    <property type="entry name" value="Winged helix' DNA-binding domain"/>
    <property type="match status" value="1"/>
</dbReference>
<feature type="domain" description="HTH lysR-type" evidence="5">
    <location>
        <begin position="1"/>
        <end position="58"/>
    </location>
</feature>
<dbReference type="PROSITE" id="PS50931">
    <property type="entry name" value="HTH_LYSR"/>
    <property type="match status" value="1"/>
</dbReference>
<dbReference type="PANTHER" id="PTHR30126:SF40">
    <property type="entry name" value="HTH-TYPE TRANSCRIPTIONAL REGULATOR GLTR"/>
    <property type="match status" value="1"/>
</dbReference>
<sequence length="184" mass="19809">MDVAALSILRDLGERGSVTAVARATHRSPSAVSQQLKTLQRQVGAELVRRVGRGVELTDAGRALAAGSARIETAIAEAETAWRAFRGGTAGRVEVALFASAAELLVPGLLDRMKHYPDIELHLVDLDVGQEEFAPRTLDHDLVVGHRSDEVTSPSTAGLTVVPCCASRSTWLCRSTIVWRPHRP</sequence>
<dbReference type="InterPro" id="IPR000847">
    <property type="entry name" value="LysR_HTH_N"/>
</dbReference>
<evidence type="ECO:0000256" key="3">
    <source>
        <dbReference type="ARBA" id="ARBA00023125"/>
    </source>
</evidence>
<name>A0ABN6XSM3_9MICO</name>
<reference evidence="7" key="1">
    <citation type="journal article" date="2019" name="Int. J. Syst. Evol. Microbiol.">
        <title>The Global Catalogue of Microorganisms (GCM) 10K type strain sequencing project: providing services to taxonomists for standard genome sequencing and annotation.</title>
        <authorList>
            <consortium name="The Broad Institute Genomics Platform"/>
            <consortium name="The Broad Institute Genome Sequencing Center for Infectious Disease"/>
            <person name="Wu L."/>
            <person name="Ma J."/>
        </authorList>
    </citation>
    <scope>NUCLEOTIDE SEQUENCE [LARGE SCALE GENOMIC DNA]</scope>
    <source>
        <strain evidence="7">NBRC 108728</strain>
    </source>
</reference>
<gene>
    <name evidence="6" type="ORF">GCM10025867_02300</name>
</gene>
<keyword evidence="4" id="KW-0804">Transcription</keyword>
<dbReference type="PANTHER" id="PTHR30126">
    <property type="entry name" value="HTH-TYPE TRANSCRIPTIONAL REGULATOR"/>
    <property type="match status" value="1"/>
</dbReference>
<accession>A0ABN6XSM3</accession>
<dbReference type="Proteomes" id="UP001321486">
    <property type="component" value="Chromosome"/>
</dbReference>
<evidence type="ECO:0000256" key="1">
    <source>
        <dbReference type="ARBA" id="ARBA00009437"/>
    </source>
</evidence>